<dbReference type="InterPro" id="IPR050452">
    <property type="entry name" value="Metacaspase"/>
</dbReference>
<dbReference type="GO" id="GO:0004197">
    <property type="term" value="F:cysteine-type endopeptidase activity"/>
    <property type="evidence" value="ECO:0000318"/>
    <property type="project" value="GO_Central"/>
</dbReference>
<dbReference type="GO" id="GO:0005737">
    <property type="term" value="C:cytoplasm"/>
    <property type="evidence" value="ECO:0000318"/>
    <property type="project" value="GO_Central"/>
</dbReference>
<evidence type="ECO:0000259" key="3">
    <source>
        <dbReference type="Pfam" id="PF00656"/>
    </source>
</evidence>
<dbReference type="OMA" id="CPITIIS"/>
<dbReference type="HOGENOM" id="CLU_029389_4_1_1"/>
<dbReference type="RefSeq" id="XP_004961631.1">
    <property type="nucleotide sequence ID" value="XM_004961574.3"/>
</dbReference>
<evidence type="ECO:0000256" key="2">
    <source>
        <dbReference type="SAM" id="MobiDB-lite"/>
    </source>
</evidence>
<dbReference type="eggNOG" id="KOG1546">
    <property type="taxonomic scope" value="Eukaryota"/>
</dbReference>
<evidence type="ECO:0000313" key="4">
    <source>
        <dbReference type="EMBL" id="RCV17098.1"/>
    </source>
</evidence>
<dbReference type="Gramene" id="KQL14883">
    <property type="protein sequence ID" value="KQL14883"/>
    <property type="gene ID" value="SETIT_022187mg"/>
</dbReference>
<accession>K3Z6L8</accession>
<name>K3Z6L8_SETIT</name>
<dbReference type="OrthoDB" id="3223806at2759"/>
<dbReference type="GO" id="GO:0006508">
    <property type="term" value="P:proteolysis"/>
    <property type="evidence" value="ECO:0000318"/>
    <property type="project" value="GO_Central"/>
</dbReference>
<dbReference type="KEGG" id="sita:101764435"/>
<dbReference type="FunCoup" id="K3Z6L8">
    <property type="interactions" value="444"/>
</dbReference>
<reference evidence="5" key="3">
    <citation type="submission" date="2018-08" db="UniProtKB">
        <authorList>
            <consortium name="EnsemblPlants"/>
        </authorList>
    </citation>
    <scope>IDENTIFICATION</scope>
    <source>
        <strain evidence="5">Yugu1</strain>
    </source>
</reference>
<reference evidence="4" key="2">
    <citation type="submission" date="2015-07" db="EMBL/GenBank/DDBJ databases">
        <authorList>
            <person name="Noorani M."/>
        </authorList>
    </citation>
    <scope>NUCLEOTIDE SEQUENCE</scope>
    <source>
        <strain evidence="4">Yugu1</strain>
    </source>
</reference>
<evidence type="ECO:0000313" key="5">
    <source>
        <dbReference type="EnsemblPlants" id="KQL14883"/>
    </source>
</evidence>
<dbReference type="Proteomes" id="UP000004995">
    <property type="component" value="Unassembled WGS sequence"/>
</dbReference>
<dbReference type="GeneID" id="101764435"/>
<gene>
    <name evidence="5" type="primary">LOC101764435</name>
    <name evidence="4" type="ORF">SETIT_3G192300v2</name>
</gene>
<dbReference type="InterPro" id="IPR011600">
    <property type="entry name" value="Pept_C14_caspase"/>
</dbReference>
<dbReference type="EMBL" id="CM003530">
    <property type="protein sequence ID" value="RCV17098.1"/>
    <property type="molecule type" value="Genomic_DNA"/>
</dbReference>
<evidence type="ECO:0000256" key="1">
    <source>
        <dbReference type="ARBA" id="ARBA00009005"/>
    </source>
</evidence>
<proteinExistence type="inferred from homology"/>
<dbReference type="AlphaFoldDB" id="K3Z6L8"/>
<keyword evidence="6" id="KW-1185">Reference proteome</keyword>
<dbReference type="EMBL" id="AGNK02001617">
    <property type="status" value="NOT_ANNOTATED_CDS"/>
    <property type="molecule type" value="Genomic_DNA"/>
</dbReference>
<dbReference type="Pfam" id="PF00656">
    <property type="entry name" value="Peptidase_C14"/>
    <property type="match status" value="1"/>
</dbReference>
<dbReference type="Gene3D" id="3.40.50.12660">
    <property type="match status" value="2"/>
</dbReference>
<feature type="domain" description="Peptidase C14 caspase" evidence="3">
    <location>
        <begin position="4"/>
        <end position="403"/>
    </location>
</feature>
<dbReference type="PANTHER" id="PTHR48104:SF40">
    <property type="entry name" value="LATEX-ABUNDANT PROTEIN-LIKE PROTEIN"/>
    <property type="match status" value="1"/>
</dbReference>
<sequence length="413" mass="45252">MGEKRAVLVGINYPGTKAELKGCHNDVARMRRCLVDRFGFDESGIRVLVDDGSGGPQPTGANIRRELARLVGDARPGDLLFFHYSGHGTRLPAETGQDDDTGYDECIVPCDMNLITDQDFTELVQKVPEGCLLTIVSDSCHSGGLLDKTKEQIGHSTKQNQTQRRELEERSDSGTSFRAFLKETVRDVFESQGIHLPHRGHRHSDDGDDGDEEPRYIDAADAHVKNRSLPLSTLIEMLKEKTGKDDIDVGSIRLTLFNLFGDDASPKVKKFMKVMLNKLQQGQHGGVMGFMGALAQEFLKAKLEGQQDQLEPAMNQEVHSEEEVYAGTTARVPSNGVLISGCQTDQTSADATTPKGVSYGALSNAIQTILAEHGTVTNKELVLKARKMLSKQGYTQQPGLYCSDEHASVAFIC</sequence>
<reference evidence="4 6" key="1">
    <citation type="journal article" date="2012" name="Nat. Biotechnol.">
        <title>Reference genome sequence of the model plant Setaria.</title>
        <authorList>
            <person name="Bennetzen J.L."/>
            <person name="Schmutz J."/>
            <person name="Wang H."/>
            <person name="Percifield R."/>
            <person name="Hawkins J."/>
            <person name="Pontaroli A.C."/>
            <person name="Estep M."/>
            <person name="Feng L."/>
            <person name="Vaughn J.N."/>
            <person name="Grimwood J."/>
            <person name="Jenkins J."/>
            <person name="Barry K."/>
            <person name="Lindquist E."/>
            <person name="Hellsten U."/>
            <person name="Deshpande S."/>
            <person name="Wang X."/>
            <person name="Wu X."/>
            <person name="Mitros T."/>
            <person name="Triplett J."/>
            <person name="Yang X."/>
            <person name="Ye C.Y."/>
            <person name="Mauro-Herrera M."/>
            <person name="Wang L."/>
            <person name="Li P."/>
            <person name="Sharma M."/>
            <person name="Sharma R."/>
            <person name="Ronald P.C."/>
            <person name="Panaud O."/>
            <person name="Kellogg E.A."/>
            <person name="Brutnell T.P."/>
            <person name="Doust A.N."/>
            <person name="Tuskan G.A."/>
            <person name="Rokhsar D."/>
            <person name="Devos K.M."/>
        </authorList>
    </citation>
    <scope>NUCLEOTIDE SEQUENCE [LARGE SCALE GENOMIC DNA]</scope>
    <source>
        <strain evidence="6">cv. Yugu1</strain>
        <strain evidence="4">Yugu1</strain>
    </source>
</reference>
<protein>
    <recommendedName>
        <fullName evidence="3">Peptidase C14 caspase domain-containing protein</fullName>
    </recommendedName>
</protein>
<feature type="region of interest" description="Disordered" evidence="2">
    <location>
        <begin position="147"/>
        <end position="173"/>
    </location>
</feature>
<dbReference type="EnsemblPlants" id="KQL14883">
    <property type="protein sequence ID" value="KQL14883"/>
    <property type="gene ID" value="SETIT_022187mg"/>
</dbReference>
<dbReference type="PANTHER" id="PTHR48104">
    <property type="entry name" value="METACASPASE-4"/>
    <property type="match status" value="1"/>
</dbReference>
<feature type="compositionally biased region" description="Basic and acidic residues" evidence="2">
    <location>
        <begin position="163"/>
        <end position="172"/>
    </location>
</feature>
<evidence type="ECO:0000313" key="6">
    <source>
        <dbReference type="Proteomes" id="UP000004995"/>
    </source>
</evidence>
<organism evidence="4">
    <name type="scientific">Setaria italica</name>
    <name type="common">Foxtail millet</name>
    <name type="synonym">Panicum italicum</name>
    <dbReference type="NCBI Taxonomy" id="4555"/>
    <lineage>
        <taxon>Eukaryota</taxon>
        <taxon>Viridiplantae</taxon>
        <taxon>Streptophyta</taxon>
        <taxon>Embryophyta</taxon>
        <taxon>Tracheophyta</taxon>
        <taxon>Spermatophyta</taxon>
        <taxon>Magnoliopsida</taxon>
        <taxon>Liliopsida</taxon>
        <taxon>Poales</taxon>
        <taxon>Poaceae</taxon>
        <taxon>PACMAD clade</taxon>
        <taxon>Panicoideae</taxon>
        <taxon>Panicodae</taxon>
        <taxon>Paniceae</taxon>
        <taxon>Cenchrinae</taxon>
        <taxon>Setaria</taxon>
    </lineage>
</organism>
<comment type="similarity">
    <text evidence="1">Belongs to the peptidase C14B family.</text>
</comment>
<feature type="region of interest" description="Disordered" evidence="2">
    <location>
        <begin position="193"/>
        <end position="213"/>
    </location>
</feature>